<dbReference type="STRING" id="53326.A0A016T727"/>
<dbReference type="EMBL" id="JARK01001467">
    <property type="protein sequence ID" value="EYB98467.1"/>
    <property type="molecule type" value="Genomic_DNA"/>
</dbReference>
<keyword evidence="3" id="KW-1185">Reference proteome</keyword>
<evidence type="ECO:0000256" key="1">
    <source>
        <dbReference type="SAM" id="MobiDB-lite"/>
    </source>
</evidence>
<proteinExistence type="predicted"/>
<protein>
    <submittedName>
        <fullName evidence="2">Uncharacterized protein</fullName>
    </submittedName>
</protein>
<evidence type="ECO:0000313" key="3">
    <source>
        <dbReference type="Proteomes" id="UP000024635"/>
    </source>
</evidence>
<comment type="caution">
    <text evidence="2">The sequence shown here is derived from an EMBL/GenBank/DDBJ whole genome shotgun (WGS) entry which is preliminary data.</text>
</comment>
<dbReference type="Proteomes" id="UP000024635">
    <property type="component" value="Unassembled WGS sequence"/>
</dbReference>
<gene>
    <name evidence="2" type="primary">Acey_s0131.g1643</name>
    <name evidence="2" type="ORF">Y032_0131g1643</name>
</gene>
<reference evidence="3" key="1">
    <citation type="journal article" date="2015" name="Nat. Genet.">
        <title>The genome and transcriptome of the zoonotic hookworm Ancylostoma ceylanicum identify infection-specific gene families.</title>
        <authorList>
            <person name="Schwarz E.M."/>
            <person name="Hu Y."/>
            <person name="Antoshechkin I."/>
            <person name="Miller M.M."/>
            <person name="Sternberg P.W."/>
            <person name="Aroian R.V."/>
        </authorList>
    </citation>
    <scope>NUCLEOTIDE SEQUENCE</scope>
    <source>
        <strain evidence="3">HY135</strain>
    </source>
</reference>
<dbReference type="OrthoDB" id="5866386at2759"/>
<name>A0A016T727_9BILA</name>
<accession>A0A016T727</accession>
<feature type="compositionally biased region" description="Low complexity" evidence="1">
    <location>
        <begin position="47"/>
        <end position="60"/>
    </location>
</feature>
<organism evidence="2 3">
    <name type="scientific">Ancylostoma ceylanicum</name>
    <dbReference type="NCBI Taxonomy" id="53326"/>
    <lineage>
        <taxon>Eukaryota</taxon>
        <taxon>Metazoa</taxon>
        <taxon>Ecdysozoa</taxon>
        <taxon>Nematoda</taxon>
        <taxon>Chromadorea</taxon>
        <taxon>Rhabditida</taxon>
        <taxon>Rhabditina</taxon>
        <taxon>Rhabditomorpha</taxon>
        <taxon>Strongyloidea</taxon>
        <taxon>Ancylostomatidae</taxon>
        <taxon>Ancylostomatinae</taxon>
        <taxon>Ancylostoma</taxon>
    </lineage>
</organism>
<dbReference type="AlphaFoldDB" id="A0A016T727"/>
<evidence type="ECO:0000313" key="2">
    <source>
        <dbReference type="EMBL" id="EYB98467.1"/>
    </source>
</evidence>
<feature type="region of interest" description="Disordered" evidence="1">
    <location>
        <begin position="1"/>
        <end position="90"/>
    </location>
</feature>
<sequence length="90" mass="9989">MDVISKYLRNGLFDPPRKNSQKKTTPSTHTKKVGSNPFEDDDLNPFAESSTLSTTSSEATIQRNSSASQRKTAYDDAKNPFAESTNPFDE</sequence>
<feature type="compositionally biased region" description="Polar residues" evidence="1">
    <location>
        <begin position="61"/>
        <end position="71"/>
    </location>
</feature>